<evidence type="ECO:0000313" key="2">
    <source>
        <dbReference type="Proteomes" id="UP000182409"/>
    </source>
</evidence>
<dbReference type="Proteomes" id="UP000182409">
    <property type="component" value="Unassembled WGS sequence"/>
</dbReference>
<evidence type="ECO:0000313" key="1">
    <source>
        <dbReference type="EMBL" id="SEB49707.1"/>
    </source>
</evidence>
<proteinExistence type="predicted"/>
<protein>
    <submittedName>
        <fullName evidence="1">Uncharacterized protein</fullName>
    </submittedName>
</protein>
<reference evidence="1 2" key="1">
    <citation type="submission" date="2016-10" db="EMBL/GenBank/DDBJ databases">
        <authorList>
            <person name="de Groot N.N."/>
        </authorList>
    </citation>
    <scope>NUCLEOTIDE SEQUENCE [LARGE SCALE GENOMIC DNA]</scope>
    <source>
        <strain evidence="1 2">AB35.6</strain>
    </source>
</reference>
<name>A0A1H4JU94_9BACT</name>
<dbReference type="AlphaFoldDB" id="A0A1H4JU94"/>
<accession>A0A1H4JU94</accession>
<dbReference type="EMBL" id="FNSD01000001">
    <property type="protein sequence ID" value="SEB49707.1"/>
    <property type="molecule type" value="Genomic_DNA"/>
</dbReference>
<organism evidence="1 2">
    <name type="scientific">Terriglobus roseus</name>
    <dbReference type="NCBI Taxonomy" id="392734"/>
    <lineage>
        <taxon>Bacteria</taxon>
        <taxon>Pseudomonadati</taxon>
        <taxon>Acidobacteriota</taxon>
        <taxon>Terriglobia</taxon>
        <taxon>Terriglobales</taxon>
        <taxon>Acidobacteriaceae</taxon>
        <taxon>Terriglobus</taxon>
    </lineage>
</organism>
<sequence>MQAIDLESCLTFVYANRLAADILKDKAQKLFETLSSVNDSVLRASLEYTARSSLLRALRHERLANLQERDMGSRCYCKSRAPIH</sequence>
<gene>
    <name evidence="1" type="ORF">SAMN05443244_0815</name>
</gene>